<evidence type="ECO:0000313" key="1">
    <source>
        <dbReference type="EMBL" id="KAK8559256.1"/>
    </source>
</evidence>
<name>A0ABR2EHD5_9ROSI</name>
<protein>
    <submittedName>
        <fullName evidence="1">Uncharacterized protein</fullName>
    </submittedName>
</protein>
<dbReference type="Proteomes" id="UP001472677">
    <property type="component" value="Unassembled WGS sequence"/>
</dbReference>
<organism evidence="1 2">
    <name type="scientific">Hibiscus sabdariffa</name>
    <name type="common">roselle</name>
    <dbReference type="NCBI Taxonomy" id="183260"/>
    <lineage>
        <taxon>Eukaryota</taxon>
        <taxon>Viridiplantae</taxon>
        <taxon>Streptophyta</taxon>
        <taxon>Embryophyta</taxon>
        <taxon>Tracheophyta</taxon>
        <taxon>Spermatophyta</taxon>
        <taxon>Magnoliopsida</taxon>
        <taxon>eudicotyledons</taxon>
        <taxon>Gunneridae</taxon>
        <taxon>Pentapetalae</taxon>
        <taxon>rosids</taxon>
        <taxon>malvids</taxon>
        <taxon>Malvales</taxon>
        <taxon>Malvaceae</taxon>
        <taxon>Malvoideae</taxon>
        <taxon>Hibiscus</taxon>
    </lineage>
</organism>
<evidence type="ECO:0000313" key="2">
    <source>
        <dbReference type="Proteomes" id="UP001472677"/>
    </source>
</evidence>
<comment type="caution">
    <text evidence="1">The sequence shown here is derived from an EMBL/GenBank/DDBJ whole genome shotgun (WGS) entry which is preliminary data.</text>
</comment>
<keyword evidence="2" id="KW-1185">Reference proteome</keyword>
<dbReference type="EMBL" id="JBBPBM010000015">
    <property type="protein sequence ID" value="KAK8559256.1"/>
    <property type="molecule type" value="Genomic_DNA"/>
</dbReference>
<gene>
    <name evidence="1" type="ORF">V6N12_042537</name>
</gene>
<proteinExistence type="predicted"/>
<reference evidence="1 2" key="1">
    <citation type="journal article" date="2024" name="G3 (Bethesda)">
        <title>Genome assembly of Hibiscus sabdariffa L. provides insights into metabolisms of medicinal natural products.</title>
        <authorList>
            <person name="Kim T."/>
        </authorList>
    </citation>
    <scope>NUCLEOTIDE SEQUENCE [LARGE SCALE GENOMIC DNA]</scope>
    <source>
        <strain evidence="1">TK-2024</strain>
        <tissue evidence="1">Old leaves</tissue>
    </source>
</reference>
<accession>A0ABR2EHD5</accession>
<sequence>MGVGFVSALNSHGRNLARSKGLNTLIRRINLLCLRCPVLFPRRFPRRLLVQPLPIVSPCASDPSQACLQTSEATPIATLSSCIPTDTPEDIVPAHVTTNDAEDTSTQLPHDASLNASLTTERAVCPQHLSQHTRSTI</sequence>